<comment type="caution">
    <text evidence="2">The sequence shown here is derived from an EMBL/GenBank/DDBJ whole genome shotgun (WGS) entry which is preliminary data.</text>
</comment>
<feature type="region of interest" description="Disordered" evidence="1">
    <location>
        <begin position="91"/>
        <end position="113"/>
    </location>
</feature>
<reference evidence="2" key="1">
    <citation type="journal article" date="2016" name="Front. Microbiol.">
        <title>Genome Sequence of the Piezophilic, Mesophilic Sulfate-Reducing Bacterium Desulfovibrio indicus J2T.</title>
        <authorList>
            <person name="Cao J."/>
            <person name="Maignien L."/>
            <person name="Shao Z."/>
            <person name="Alain K."/>
            <person name="Jebbar M."/>
        </authorList>
    </citation>
    <scope>NUCLEOTIDE SEQUENCE</scope>
    <source>
        <strain evidence="2">NBRC 103626</strain>
    </source>
</reference>
<sequence length="224" mass="23528">MSNPDAIVSKSEFAKLCGVVPGRVTQWINEGKISGAALVGEGRSARIRVEVALRQLKLRRDVGQALANGSATRLDIPVAFVPARAAIAAAGDDVGEDDDGEPDPYGGWAPDGASDDIDRKLKRAKLEAAERDNRIAAAKEAAAEGVFTETAAARSEMGKIAGQMMRIFEGALPEIATAIAAEFKIDARDVTHHLNEQFRKVREQAAAAAAKVAAAIPETIDASG</sequence>
<dbReference type="Proteomes" id="UP001055108">
    <property type="component" value="Unassembled WGS sequence"/>
</dbReference>
<reference evidence="2" key="2">
    <citation type="submission" date="2021-08" db="EMBL/GenBank/DDBJ databases">
        <authorList>
            <person name="Tani A."/>
            <person name="Ola A."/>
            <person name="Ogura Y."/>
            <person name="Katsura K."/>
            <person name="Hayashi T."/>
        </authorList>
    </citation>
    <scope>NUCLEOTIDE SEQUENCE</scope>
    <source>
        <strain evidence="2">NBRC 103626</strain>
    </source>
</reference>
<name>A0AA37MA55_9HYPH</name>
<evidence type="ECO:0000313" key="3">
    <source>
        <dbReference type="Proteomes" id="UP001055108"/>
    </source>
</evidence>
<dbReference type="RefSeq" id="WP_238301733.1">
    <property type="nucleotide sequence ID" value="NZ_BPQM01000026.1"/>
</dbReference>
<keyword evidence="3" id="KW-1185">Reference proteome</keyword>
<dbReference type="EMBL" id="BPQM01000026">
    <property type="protein sequence ID" value="GJD78002.1"/>
    <property type="molecule type" value="Genomic_DNA"/>
</dbReference>
<accession>A0AA37MA55</accession>
<evidence type="ECO:0000256" key="1">
    <source>
        <dbReference type="SAM" id="MobiDB-lite"/>
    </source>
</evidence>
<proteinExistence type="predicted"/>
<evidence type="ECO:0000313" key="2">
    <source>
        <dbReference type="EMBL" id="GJD78002.1"/>
    </source>
</evidence>
<gene>
    <name evidence="2" type="ORF">NBEOAGPD_1214</name>
</gene>
<organism evidence="2 3">
    <name type="scientific">Methylobacterium gregans</name>
    <dbReference type="NCBI Taxonomy" id="374424"/>
    <lineage>
        <taxon>Bacteria</taxon>
        <taxon>Pseudomonadati</taxon>
        <taxon>Pseudomonadota</taxon>
        <taxon>Alphaproteobacteria</taxon>
        <taxon>Hyphomicrobiales</taxon>
        <taxon>Methylobacteriaceae</taxon>
        <taxon>Methylobacterium</taxon>
    </lineage>
</organism>
<feature type="compositionally biased region" description="Acidic residues" evidence="1">
    <location>
        <begin position="93"/>
        <end position="102"/>
    </location>
</feature>
<dbReference type="AlphaFoldDB" id="A0AA37MA55"/>
<protein>
    <submittedName>
        <fullName evidence="2">Uncharacterized protein</fullName>
    </submittedName>
</protein>